<feature type="non-terminal residue" evidence="1">
    <location>
        <position position="1"/>
    </location>
</feature>
<proteinExistence type="predicted"/>
<evidence type="ECO:0000313" key="1">
    <source>
        <dbReference type="EMBL" id="MBU3032487.1"/>
    </source>
</evidence>
<name>A0ABS6AQT5_9RHOB</name>
<evidence type="ECO:0000313" key="2">
    <source>
        <dbReference type="Proteomes" id="UP001166191"/>
    </source>
</evidence>
<accession>A0ABS6AQT5</accession>
<reference evidence="1" key="1">
    <citation type="submission" date="2021-06" db="EMBL/GenBank/DDBJ databases">
        <title>Paracoccus bacterium XHP0099 sp. nov., isolated from the surface waters of the Yellow Sea.</title>
        <authorList>
            <person name="Xue H."/>
            <person name="Zhang D."/>
        </authorList>
    </citation>
    <scope>NUCLEOTIDE SEQUENCE</scope>
    <source>
        <strain evidence="1">XHP0099</strain>
    </source>
</reference>
<keyword evidence="2" id="KW-1185">Reference proteome</keyword>
<sequence>EPPNWTPILPSTSKIQTLRHAHARRMAGSSRKWQEGVGVALTLKAELMLAFAAPEESYRPSSAADVIGRFRDDRGV</sequence>
<comment type="caution">
    <text evidence="1">The sequence shown here is derived from an EMBL/GenBank/DDBJ whole genome shotgun (WGS) entry which is preliminary data.</text>
</comment>
<gene>
    <name evidence="1" type="ORF">KNW02_20755</name>
</gene>
<protein>
    <submittedName>
        <fullName evidence="1">Uncharacterized protein</fullName>
    </submittedName>
</protein>
<organism evidence="1 2">
    <name type="scientific">Paracoccus marinaquae</name>
    <dbReference type="NCBI Taxonomy" id="2841926"/>
    <lineage>
        <taxon>Bacteria</taxon>
        <taxon>Pseudomonadati</taxon>
        <taxon>Pseudomonadota</taxon>
        <taxon>Alphaproteobacteria</taxon>
        <taxon>Rhodobacterales</taxon>
        <taxon>Paracoccaceae</taxon>
        <taxon>Paracoccus</taxon>
    </lineage>
</organism>
<dbReference type="Proteomes" id="UP001166191">
    <property type="component" value="Unassembled WGS sequence"/>
</dbReference>
<dbReference type="EMBL" id="JAHKNG010000150">
    <property type="protein sequence ID" value="MBU3032487.1"/>
    <property type="molecule type" value="Genomic_DNA"/>
</dbReference>